<evidence type="ECO:0000313" key="2">
    <source>
        <dbReference type="Proteomes" id="UP000309997"/>
    </source>
</evidence>
<gene>
    <name evidence="1" type="ORF">D5086_027868</name>
</gene>
<name>A0ACC4AX70_POPAL</name>
<reference evidence="1 2" key="1">
    <citation type="journal article" date="2024" name="Plant Biotechnol. J.">
        <title>Genome and CRISPR/Cas9 system of a widespread forest tree (Populus alba) in the world.</title>
        <authorList>
            <person name="Liu Y.J."/>
            <person name="Jiang P.F."/>
            <person name="Han X.M."/>
            <person name="Li X.Y."/>
            <person name="Wang H.M."/>
            <person name="Wang Y.J."/>
            <person name="Wang X.X."/>
            <person name="Zeng Q.Y."/>
        </authorList>
    </citation>
    <scope>NUCLEOTIDE SEQUENCE [LARGE SCALE GENOMIC DNA]</scope>
    <source>
        <strain evidence="2">cv. PAL-ZL1</strain>
    </source>
</reference>
<dbReference type="Proteomes" id="UP000309997">
    <property type="component" value="Unassembled WGS sequence"/>
</dbReference>
<sequence length="159" mass="18079">MEYESHYPVPSNNSGGVLQKYETMNTNAVRNQWLEFSYGYCCNIRIHIPRPFFELFPGPSQRALLFLREPRGRLVQEILTSCEKALSTQNPSRSFVGELHPVGGVSVWNSRSPPSRSGSPRSEDSDRRSMIRWAGQVRVNPGMGLKGPLADGFSWRKHR</sequence>
<comment type="caution">
    <text evidence="1">The sequence shown here is derived from an EMBL/GenBank/DDBJ whole genome shotgun (WGS) entry which is preliminary data.</text>
</comment>
<accession>A0ACC4AX70</accession>
<organism evidence="1 2">
    <name type="scientific">Populus alba</name>
    <name type="common">White poplar</name>
    <dbReference type="NCBI Taxonomy" id="43335"/>
    <lineage>
        <taxon>Eukaryota</taxon>
        <taxon>Viridiplantae</taxon>
        <taxon>Streptophyta</taxon>
        <taxon>Embryophyta</taxon>
        <taxon>Tracheophyta</taxon>
        <taxon>Spermatophyta</taxon>
        <taxon>Magnoliopsida</taxon>
        <taxon>eudicotyledons</taxon>
        <taxon>Gunneridae</taxon>
        <taxon>Pentapetalae</taxon>
        <taxon>rosids</taxon>
        <taxon>fabids</taxon>
        <taxon>Malpighiales</taxon>
        <taxon>Salicaceae</taxon>
        <taxon>Saliceae</taxon>
        <taxon>Populus</taxon>
    </lineage>
</organism>
<evidence type="ECO:0000313" key="1">
    <source>
        <dbReference type="EMBL" id="KAL3570619.1"/>
    </source>
</evidence>
<dbReference type="EMBL" id="RCHU02000015">
    <property type="protein sequence ID" value="KAL3570619.1"/>
    <property type="molecule type" value="Genomic_DNA"/>
</dbReference>
<proteinExistence type="predicted"/>
<protein>
    <submittedName>
        <fullName evidence="1">Uncharacterized protein</fullName>
    </submittedName>
</protein>
<keyword evidence="2" id="KW-1185">Reference proteome</keyword>